<keyword evidence="2 9" id="KW-0808">Transferase</keyword>
<name>I3C3P3_9FLAO</name>
<evidence type="ECO:0000256" key="8">
    <source>
        <dbReference type="ARBA" id="ARBA00047883"/>
    </source>
</evidence>
<proteinExistence type="inferred from homology"/>
<comment type="pathway">
    <text evidence="1 9 11">Cofactor biosynthesis; thiamine diphosphate biosynthesis; thiamine phosphate from 4-amino-2-methyl-5-diphosphomethylpyrimidine and 4-methyl-5-(2-phosphoethyl)-thiazole: step 1/1.</text>
</comment>
<comment type="catalytic activity">
    <reaction evidence="8 9 10">
        <text>2-[(2R,5Z)-2-carboxy-4-methylthiazol-5(2H)-ylidene]ethyl phosphate + 4-amino-2-methyl-5-(diphosphooxymethyl)pyrimidine + 2 H(+) = thiamine phosphate + CO2 + diphosphate</text>
        <dbReference type="Rhea" id="RHEA:47844"/>
        <dbReference type="ChEBI" id="CHEBI:15378"/>
        <dbReference type="ChEBI" id="CHEBI:16526"/>
        <dbReference type="ChEBI" id="CHEBI:33019"/>
        <dbReference type="ChEBI" id="CHEBI:37575"/>
        <dbReference type="ChEBI" id="CHEBI:57841"/>
        <dbReference type="ChEBI" id="CHEBI:62899"/>
        <dbReference type="EC" id="2.5.1.3"/>
    </reaction>
</comment>
<sequence>MKIDTIQYISQGNTPTIHLQNIQKVCECGGRWIQLRLKNKTPKEVLETAMKAKEICQQYSAKLIINDHVEVANVVNADGVHLGKEDMCPQVARKILGKEKIIGGTANTSQDIEKLIKKGVDYIGLGPFRHTNTKEKLSPILGIKGYKNIFFELNKKTKTTPIIAIGGIVKEDIEELKLAGIYGVAMSGYLTSEIREIKNHDLTKRLDVIKEILNQKTINV</sequence>
<comment type="cofactor">
    <cofactor evidence="9">
        <name>Mg(2+)</name>
        <dbReference type="ChEBI" id="CHEBI:18420"/>
    </cofactor>
    <text evidence="9">Binds 1 Mg(2+) ion per subunit.</text>
</comment>
<comment type="catalytic activity">
    <reaction evidence="7 9 10">
        <text>2-(2-carboxy-4-methylthiazol-5-yl)ethyl phosphate + 4-amino-2-methyl-5-(diphosphooxymethyl)pyrimidine + 2 H(+) = thiamine phosphate + CO2 + diphosphate</text>
        <dbReference type="Rhea" id="RHEA:47848"/>
        <dbReference type="ChEBI" id="CHEBI:15378"/>
        <dbReference type="ChEBI" id="CHEBI:16526"/>
        <dbReference type="ChEBI" id="CHEBI:33019"/>
        <dbReference type="ChEBI" id="CHEBI:37575"/>
        <dbReference type="ChEBI" id="CHEBI:57841"/>
        <dbReference type="ChEBI" id="CHEBI:62890"/>
        <dbReference type="EC" id="2.5.1.3"/>
    </reaction>
</comment>
<dbReference type="GO" id="GO:0004789">
    <property type="term" value="F:thiamine-phosphate diphosphorylase activity"/>
    <property type="evidence" value="ECO:0007669"/>
    <property type="project" value="UniProtKB-UniRule"/>
</dbReference>
<feature type="binding site" evidence="9">
    <location>
        <position position="86"/>
    </location>
    <ligand>
        <name>Mg(2+)</name>
        <dbReference type="ChEBI" id="CHEBI:18420"/>
    </ligand>
</feature>
<dbReference type="SUPFAM" id="SSF51391">
    <property type="entry name" value="Thiamin phosphate synthase"/>
    <property type="match status" value="1"/>
</dbReference>
<keyword evidence="5 9" id="KW-0784">Thiamine biosynthesis</keyword>
<feature type="binding site" evidence="9">
    <location>
        <position position="105"/>
    </location>
    <ligand>
        <name>4-amino-2-methyl-5-(diphosphooxymethyl)pyrimidine</name>
        <dbReference type="ChEBI" id="CHEBI:57841"/>
    </ligand>
</feature>
<feature type="binding site" evidence="9">
    <location>
        <position position="134"/>
    </location>
    <ligand>
        <name>4-amino-2-methyl-5-(diphosphooxymethyl)pyrimidine</name>
        <dbReference type="ChEBI" id="CHEBI:57841"/>
    </ligand>
</feature>
<dbReference type="Proteomes" id="UP000004690">
    <property type="component" value="Unassembled WGS sequence"/>
</dbReference>
<keyword evidence="14" id="KW-1185">Reference proteome</keyword>
<evidence type="ECO:0000256" key="2">
    <source>
        <dbReference type="ARBA" id="ARBA00022679"/>
    </source>
</evidence>
<dbReference type="STRING" id="926559.JoomaDRAFT_1218"/>
<feature type="domain" description="Thiamine phosphate synthase/TenI" evidence="12">
    <location>
        <begin position="18"/>
        <end position="187"/>
    </location>
</feature>
<comment type="similarity">
    <text evidence="9 10">Belongs to the thiamine-phosphate synthase family.</text>
</comment>
<dbReference type="RefSeq" id="WP_008611391.1">
    <property type="nucleotide sequence ID" value="NZ_JH651379.1"/>
</dbReference>
<evidence type="ECO:0000256" key="5">
    <source>
        <dbReference type="ARBA" id="ARBA00022977"/>
    </source>
</evidence>
<dbReference type="Gene3D" id="3.20.20.70">
    <property type="entry name" value="Aldolase class I"/>
    <property type="match status" value="1"/>
</dbReference>
<dbReference type="EMBL" id="JH651379">
    <property type="protein sequence ID" value="EIJ38236.1"/>
    <property type="molecule type" value="Genomic_DNA"/>
</dbReference>
<reference evidence="13 14" key="1">
    <citation type="submission" date="2012-02" db="EMBL/GenBank/DDBJ databases">
        <title>Improved High-Quality Draft genome of Joostella marina DSM 19592.</title>
        <authorList>
            <consortium name="US DOE Joint Genome Institute (JGI-PGF)"/>
            <person name="Lucas S."/>
            <person name="Copeland A."/>
            <person name="Lapidus A."/>
            <person name="Bruce D."/>
            <person name="Goodwin L."/>
            <person name="Pitluck S."/>
            <person name="Peters L."/>
            <person name="Chertkov O."/>
            <person name="Ovchinnikova G."/>
            <person name="Kyrpides N."/>
            <person name="Mavromatis K."/>
            <person name="Detter J.C."/>
            <person name="Han C."/>
            <person name="Land M."/>
            <person name="Hauser L."/>
            <person name="Markowitz V."/>
            <person name="Cheng J.-F."/>
            <person name="Hugenholtz P."/>
            <person name="Woyke T."/>
            <person name="Wu D."/>
            <person name="Tindall B."/>
            <person name="Brambilla E."/>
            <person name="Klenk H.-P."/>
            <person name="Eisen J.A."/>
        </authorList>
    </citation>
    <scope>NUCLEOTIDE SEQUENCE [LARGE SCALE GENOMIC DNA]</scope>
    <source>
        <strain evidence="13 14">DSM 19592</strain>
    </source>
</reference>
<keyword evidence="3 9" id="KW-0479">Metal-binding</keyword>
<dbReference type="PANTHER" id="PTHR20857:SF15">
    <property type="entry name" value="THIAMINE-PHOSPHATE SYNTHASE"/>
    <property type="match status" value="1"/>
</dbReference>
<dbReference type="AlphaFoldDB" id="I3C3P3"/>
<feature type="binding site" evidence="9">
    <location>
        <position position="167"/>
    </location>
    <ligand>
        <name>2-[(2R,5Z)-2-carboxy-4-methylthiazol-5(2H)-ylidene]ethyl phosphate</name>
        <dbReference type="ChEBI" id="CHEBI:62899"/>
    </ligand>
</feature>
<dbReference type="InterPro" id="IPR034291">
    <property type="entry name" value="TMP_synthase"/>
</dbReference>
<dbReference type="GO" id="GO:0009228">
    <property type="term" value="P:thiamine biosynthetic process"/>
    <property type="evidence" value="ECO:0007669"/>
    <property type="project" value="UniProtKB-KW"/>
</dbReference>
<feature type="binding site" evidence="9">
    <location>
        <position position="67"/>
    </location>
    <ligand>
        <name>Mg(2+)</name>
        <dbReference type="ChEBI" id="CHEBI:18420"/>
    </ligand>
</feature>
<evidence type="ECO:0000256" key="1">
    <source>
        <dbReference type="ARBA" id="ARBA00005165"/>
    </source>
</evidence>
<evidence type="ECO:0000256" key="3">
    <source>
        <dbReference type="ARBA" id="ARBA00022723"/>
    </source>
</evidence>
<dbReference type="GO" id="GO:0009229">
    <property type="term" value="P:thiamine diphosphate biosynthetic process"/>
    <property type="evidence" value="ECO:0007669"/>
    <property type="project" value="UniProtKB-UniRule"/>
</dbReference>
<dbReference type="CDD" id="cd00564">
    <property type="entry name" value="TMP_TenI"/>
    <property type="match status" value="1"/>
</dbReference>
<evidence type="ECO:0000256" key="9">
    <source>
        <dbReference type="HAMAP-Rule" id="MF_00097"/>
    </source>
</evidence>
<dbReference type="InterPro" id="IPR013785">
    <property type="entry name" value="Aldolase_TIM"/>
</dbReference>
<keyword evidence="4 9" id="KW-0460">Magnesium</keyword>
<dbReference type="OrthoDB" id="9812206at2"/>
<dbReference type="EC" id="2.5.1.3" evidence="9"/>
<feature type="binding site" evidence="9">
    <location>
        <position position="66"/>
    </location>
    <ligand>
        <name>4-amino-2-methyl-5-(diphosphooxymethyl)pyrimidine</name>
        <dbReference type="ChEBI" id="CHEBI:57841"/>
    </ligand>
</feature>
<dbReference type="HOGENOM" id="CLU_018272_3_2_10"/>
<dbReference type="UniPathway" id="UPA00060">
    <property type="reaction ID" value="UER00141"/>
</dbReference>
<accession>I3C3P3</accession>
<organism evidence="13 14">
    <name type="scientific">Galbibacter orientalis DSM 19592</name>
    <dbReference type="NCBI Taxonomy" id="926559"/>
    <lineage>
        <taxon>Bacteria</taxon>
        <taxon>Pseudomonadati</taxon>
        <taxon>Bacteroidota</taxon>
        <taxon>Flavobacteriia</taxon>
        <taxon>Flavobacteriales</taxon>
        <taxon>Flavobacteriaceae</taxon>
        <taxon>Galbibacter</taxon>
    </lineage>
</organism>
<dbReference type="Pfam" id="PF02581">
    <property type="entry name" value="TMP-TENI"/>
    <property type="match status" value="1"/>
</dbReference>
<feature type="binding site" evidence="9">
    <location>
        <begin position="34"/>
        <end position="38"/>
    </location>
    <ligand>
        <name>4-amino-2-methyl-5-(diphosphooxymethyl)pyrimidine</name>
        <dbReference type="ChEBI" id="CHEBI:57841"/>
    </ligand>
</feature>
<protein>
    <recommendedName>
        <fullName evidence="9">Thiamine-phosphate synthase</fullName>
        <shortName evidence="9">TP synthase</shortName>
        <shortName evidence="9">TPS</shortName>
        <ecNumber evidence="9">2.5.1.3</ecNumber>
    </recommendedName>
    <alternativeName>
        <fullName evidence="9">Thiamine-phosphate pyrophosphorylase</fullName>
        <shortName evidence="9">TMP pyrophosphorylase</shortName>
        <shortName evidence="9">TMP-PPase</shortName>
    </alternativeName>
</protein>
<evidence type="ECO:0000256" key="6">
    <source>
        <dbReference type="ARBA" id="ARBA00047334"/>
    </source>
</evidence>
<dbReference type="NCBIfam" id="NF000736">
    <property type="entry name" value="PRK00043.2-3"/>
    <property type="match status" value="1"/>
</dbReference>
<comment type="caution">
    <text evidence="9">Lacks conserved residue(s) required for the propagation of feature annotation.</text>
</comment>
<dbReference type="eggNOG" id="COG0352">
    <property type="taxonomic scope" value="Bacteria"/>
</dbReference>
<evidence type="ECO:0000256" key="11">
    <source>
        <dbReference type="RuleBase" id="RU004253"/>
    </source>
</evidence>
<feature type="binding site" evidence="9">
    <location>
        <begin position="131"/>
        <end position="133"/>
    </location>
    <ligand>
        <name>2-[(2R,5Z)-2-carboxy-4-methylthiazol-5(2H)-ylidene]ethyl phosphate</name>
        <dbReference type="ChEBI" id="CHEBI:62899"/>
    </ligand>
</feature>
<dbReference type="InterPro" id="IPR036206">
    <property type="entry name" value="ThiamineP_synth_sf"/>
</dbReference>
<dbReference type="HAMAP" id="MF_00097">
    <property type="entry name" value="TMP_synthase"/>
    <property type="match status" value="1"/>
</dbReference>
<dbReference type="PANTHER" id="PTHR20857">
    <property type="entry name" value="THIAMINE-PHOSPHATE PYROPHOSPHORYLASE"/>
    <property type="match status" value="1"/>
</dbReference>
<evidence type="ECO:0000256" key="10">
    <source>
        <dbReference type="RuleBase" id="RU003826"/>
    </source>
</evidence>
<evidence type="ECO:0000313" key="14">
    <source>
        <dbReference type="Proteomes" id="UP000004690"/>
    </source>
</evidence>
<dbReference type="InterPro" id="IPR022998">
    <property type="entry name" value="ThiamineP_synth_TenI"/>
</dbReference>
<evidence type="ECO:0000313" key="13">
    <source>
        <dbReference type="EMBL" id="EIJ38236.1"/>
    </source>
</evidence>
<evidence type="ECO:0000256" key="7">
    <source>
        <dbReference type="ARBA" id="ARBA00047851"/>
    </source>
</evidence>
<dbReference type="GO" id="GO:0000287">
    <property type="term" value="F:magnesium ion binding"/>
    <property type="evidence" value="ECO:0007669"/>
    <property type="project" value="UniProtKB-UniRule"/>
</dbReference>
<evidence type="ECO:0000259" key="12">
    <source>
        <dbReference type="Pfam" id="PF02581"/>
    </source>
</evidence>
<comment type="function">
    <text evidence="9">Condenses 4-methyl-5-(beta-hydroxyethyl)thiazole monophosphate (THZ-P) and 2-methyl-4-amino-5-hydroxymethyl pyrimidine pyrophosphate (HMP-PP) to form thiamine monophosphate (TMP).</text>
</comment>
<dbReference type="NCBIfam" id="TIGR00693">
    <property type="entry name" value="thiE"/>
    <property type="match status" value="1"/>
</dbReference>
<dbReference type="GO" id="GO:0005737">
    <property type="term" value="C:cytoplasm"/>
    <property type="evidence" value="ECO:0007669"/>
    <property type="project" value="TreeGrafter"/>
</dbReference>
<comment type="catalytic activity">
    <reaction evidence="6 9 10">
        <text>4-methyl-5-(2-phosphooxyethyl)-thiazole + 4-amino-2-methyl-5-(diphosphooxymethyl)pyrimidine + H(+) = thiamine phosphate + diphosphate</text>
        <dbReference type="Rhea" id="RHEA:22328"/>
        <dbReference type="ChEBI" id="CHEBI:15378"/>
        <dbReference type="ChEBI" id="CHEBI:33019"/>
        <dbReference type="ChEBI" id="CHEBI:37575"/>
        <dbReference type="ChEBI" id="CHEBI:57841"/>
        <dbReference type="ChEBI" id="CHEBI:58296"/>
        <dbReference type="EC" id="2.5.1.3"/>
    </reaction>
</comment>
<evidence type="ECO:0000256" key="4">
    <source>
        <dbReference type="ARBA" id="ARBA00022842"/>
    </source>
</evidence>
<gene>
    <name evidence="9" type="primary">thiE</name>
    <name evidence="13" type="ORF">JoomaDRAFT_1218</name>
</gene>